<dbReference type="Proteomes" id="UP001428341">
    <property type="component" value="Unassembled WGS sequence"/>
</dbReference>
<reference evidence="2 3" key="1">
    <citation type="submission" date="2024-05" db="EMBL/GenBank/DDBJ databases">
        <title>Haplotype-resolved chromosome-level genome assembly of Huyou (Citrus changshanensis).</title>
        <authorList>
            <person name="Miao C."/>
            <person name="Chen W."/>
            <person name="Wu Y."/>
            <person name="Wang L."/>
            <person name="Zhao S."/>
            <person name="Grierson D."/>
            <person name="Xu C."/>
            <person name="Chen K."/>
        </authorList>
    </citation>
    <scope>NUCLEOTIDE SEQUENCE [LARGE SCALE GENOMIC DNA]</scope>
    <source>
        <strain evidence="2">01-14</strain>
        <tissue evidence="2">Leaf</tissue>
    </source>
</reference>
<comment type="caution">
    <text evidence="2">The sequence shown here is derived from an EMBL/GenBank/DDBJ whole genome shotgun (WGS) entry which is preliminary data.</text>
</comment>
<evidence type="ECO:0000256" key="1">
    <source>
        <dbReference type="SAM" id="MobiDB-lite"/>
    </source>
</evidence>
<organism evidence="2 3">
    <name type="scientific">Citrus x changshan-huyou</name>
    <dbReference type="NCBI Taxonomy" id="2935761"/>
    <lineage>
        <taxon>Eukaryota</taxon>
        <taxon>Viridiplantae</taxon>
        <taxon>Streptophyta</taxon>
        <taxon>Embryophyta</taxon>
        <taxon>Tracheophyta</taxon>
        <taxon>Spermatophyta</taxon>
        <taxon>Magnoliopsida</taxon>
        <taxon>eudicotyledons</taxon>
        <taxon>Gunneridae</taxon>
        <taxon>Pentapetalae</taxon>
        <taxon>rosids</taxon>
        <taxon>malvids</taxon>
        <taxon>Sapindales</taxon>
        <taxon>Rutaceae</taxon>
        <taxon>Aurantioideae</taxon>
        <taxon>Citrus</taxon>
    </lineage>
</organism>
<feature type="region of interest" description="Disordered" evidence="1">
    <location>
        <begin position="1"/>
        <end position="22"/>
    </location>
</feature>
<keyword evidence="3" id="KW-1185">Reference proteome</keyword>
<evidence type="ECO:0000313" key="2">
    <source>
        <dbReference type="EMBL" id="KAK9221844.1"/>
    </source>
</evidence>
<proteinExistence type="predicted"/>
<dbReference type="EMBL" id="JBCGBO010000002">
    <property type="protein sequence ID" value="KAK9221844.1"/>
    <property type="molecule type" value="Genomic_DNA"/>
</dbReference>
<protein>
    <submittedName>
        <fullName evidence="2">Uncharacterized protein</fullName>
    </submittedName>
</protein>
<evidence type="ECO:0000313" key="3">
    <source>
        <dbReference type="Proteomes" id="UP001428341"/>
    </source>
</evidence>
<gene>
    <name evidence="2" type="ORF">WN944_010273</name>
</gene>
<feature type="compositionally biased region" description="Basic and acidic residues" evidence="1">
    <location>
        <begin position="8"/>
        <end position="17"/>
    </location>
</feature>
<name>A0AAP0MTD0_9ROSI</name>
<accession>A0AAP0MTD0</accession>
<sequence length="136" mass="15077">MRFSNKVEVPKNNDHRISSGKSLTDESSFFSGTGSAFFFFLPFPVFGTSAHTTPLKHSQEPYCTDDQKLSTKKHLLSSAKAEDSSYKAAHDEGTEKKTLRVQKNVYRGIRLGHGENGQLRLETVTRASAFGLAFST</sequence>
<dbReference type="AlphaFoldDB" id="A0AAP0MTD0"/>